<accession>A0A840VCS9</accession>
<name>A0A840VCS9_9BACT</name>
<sequence>MMRWILTAWMMGMALSASAQVFDGKSLDGWKVTGADCWKAADGVISGKNDPDLKGSILWTQTEYEDFDVELEFRFQGAIDSGVFLRGENDQIQIGVSRSLKRDMTGSPYIASKGGYPKEAAGVAPLLKEGAWNRMKIEVRGAKYRVFLDGKEVLEYDSDTVGQKGPVGLQMHPGVEMSVDFRKIEIRPVES</sequence>
<evidence type="ECO:0000256" key="1">
    <source>
        <dbReference type="SAM" id="SignalP"/>
    </source>
</evidence>
<comment type="caution">
    <text evidence="3">The sequence shown here is derived from an EMBL/GenBank/DDBJ whole genome shotgun (WGS) entry which is preliminary data.</text>
</comment>
<evidence type="ECO:0000313" key="4">
    <source>
        <dbReference type="Proteomes" id="UP000557717"/>
    </source>
</evidence>
<dbReference type="Pfam" id="PF06439">
    <property type="entry name" value="3keto-disac_hyd"/>
    <property type="match status" value="1"/>
</dbReference>
<dbReference type="InterPro" id="IPR010496">
    <property type="entry name" value="AL/BT2_dom"/>
</dbReference>
<reference evidence="3 4" key="1">
    <citation type="submission" date="2020-08" db="EMBL/GenBank/DDBJ databases">
        <title>Genomic Encyclopedia of Type Strains, Phase IV (KMG-IV): sequencing the most valuable type-strain genomes for metagenomic binning, comparative biology and taxonomic classification.</title>
        <authorList>
            <person name="Goeker M."/>
        </authorList>
    </citation>
    <scope>NUCLEOTIDE SEQUENCE [LARGE SCALE GENOMIC DNA]</scope>
    <source>
        <strain evidence="3 4">YC6886</strain>
    </source>
</reference>
<dbReference type="RefSeq" id="WP_184021128.1">
    <property type="nucleotide sequence ID" value="NZ_JACHFD010000024.1"/>
</dbReference>
<dbReference type="EMBL" id="JACHFD010000024">
    <property type="protein sequence ID" value="MBB5353334.1"/>
    <property type="molecule type" value="Genomic_DNA"/>
</dbReference>
<evidence type="ECO:0000259" key="2">
    <source>
        <dbReference type="Pfam" id="PF06439"/>
    </source>
</evidence>
<organism evidence="3 4">
    <name type="scientific">Haloferula luteola</name>
    <dbReference type="NCBI Taxonomy" id="595692"/>
    <lineage>
        <taxon>Bacteria</taxon>
        <taxon>Pseudomonadati</taxon>
        <taxon>Verrucomicrobiota</taxon>
        <taxon>Verrucomicrobiia</taxon>
        <taxon>Verrucomicrobiales</taxon>
        <taxon>Verrucomicrobiaceae</taxon>
        <taxon>Haloferula</taxon>
    </lineage>
</organism>
<feature type="chain" id="PRO_5033034872" description="3-keto-alpha-glucoside-1,2-lyase/3-keto-2-hydroxy-glucal hydratase domain-containing protein" evidence="1">
    <location>
        <begin position="20"/>
        <end position="191"/>
    </location>
</feature>
<keyword evidence="1" id="KW-0732">Signal</keyword>
<dbReference type="GO" id="GO:0016787">
    <property type="term" value="F:hydrolase activity"/>
    <property type="evidence" value="ECO:0007669"/>
    <property type="project" value="InterPro"/>
</dbReference>
<dbReference type="Proteomes" id="UP000557717">
    <property type="component" value="Unassembled WGS sequence"/>
</dbReference>
<evidence type="ECO:0000313" key="3">
    <source>
        <dbReference type="EMBL" id="MBB5353334.1"/>
    </source>
</evidence>
<feature type="domain" description="3-keto-alpha-glucoside-1,2-lyase/3-keto-2-hydroxy-glucal hydratase" evidence="2">
    <location>
        <begin position="20"/>
        <end position="187"/>
    </location>
</feature>
<proteinExistence type="predicted"/>
<dbReference type="Gene3D" id="2.60.120.560">
    <property type="entry name" value="Exo-inulinase, domain 1"/>
    <property type="match status" value="1"/>
</dbReference>
<keyword evidence="4" id="KW-1185">Reference proteome</keyword>
<dbReference type="AlphaFoldDB" id="A0A840VCS9"/>
<protein>
    <recommendedName>
        <fullName evidence="2">3-keto-alpha-glucoside-1,2-lyase/3-keto-2-hydroxy-glucal hydratase domain-containing protein</fullName>
    </recommendedName>
</protein>
<feature type="signal peptide" evidence="1">
    <location>
        <begin position="1"/>
        <end position="19"/>
    </location>
</feature>
<gene>
    <name evidence="3" type="ORF">HNR46_003590</name>
</gene>